<dbReference type="STRING" id="1392247.A0A3N4K9H4"/>
<dbReference type="SUPFAM" id="SSF54909">
    <property type="entry name" value="Dimeric alpha+beta barrel"/>
    <property type="match status" value="1"/>
</dbReference>
<gene>
    <name evidence="1" type="ORF">P167DRAFT_496159</name>
</gene>
<dbReference type="Proteomes" id="UP000277580">
    <property type="component" value="Unassembled WGS sequence"/>
</dbReference>
<evidence type="ECO:0000313" key="2">
    <source>
        <dbReference type="Proteomes" id="UP000277580"/>
    </source>
</evidence>
<dbReference type="InterPro" id="IPR011008">
    <property type="entry name" value="Dimeric_a/b-barrel"/>
</dbReference>
<keyword evidence="2" id="KW-1185">Reference proteome</keyword>
<reference evidence="1 2" key="1">
    <citation type="journal article" date="2018" name="Nat. Ecol. Evol.">
        <title>Pezizomycetes genomes reveal the molecular basis of ectomycorrhizal truffle lifestyle.</title>
        <authorList>
            <person name="Murat C."/>
            <person name="Payen T."/>
            <person name="Noel B."/>
            <person name="Kuo A."/>
            <person name="Morin E."/>
            <person name="Chen J."/>
            <person name="Kohler A."/>
            <person name="Krizsan K."/>
            <person name="Balestrini R."/>
            <person name="Da Silva C."/>
            <person name="Montanini B."/>
            <person name="Hainaut M."/>
            <person name="Levati E."/>
            <person name="Barry K.W."/>
            <person name="Belfiori B."/>
            <person name="Cichocki N."/>
            <person name="Clum A."/>
            <person name="Dockter R.B."/>
            <person name="Fauchery L."/>
            <person name="Guy J."/>
            <person name="Iotti M."/>
            <person name="Le Tacon F."/>
            <person name="Lindquist E.A."/>
            <person name="Lipzen A."/>
            <person name="Malagnac F."/>
            <person name="Mello A."/>
            <person name="Molinier V."/>
            <person name="Miyauchi S."/>
            <person name="Poulain J."/>
            <person name="Riccioni C."/>
            <person name="Rubini A."/>
            <person name="Sitrit Y."/>
            <person name="Splivallo R."/>
            <person name="Traeger S."/>
            <person name="Wang M."/>
            <person name="Zifcakova L."/>
            <person name="Wipf D."/>
            <person name="Zambonelli A."/>
            <person name="Paolocci F."/>
            <person name="Nowrousian M."/>
            <person name="Ottonello S."/>
            <person name="Baldrian P."/>
            <person name="Spatafora J.W."/>
            <person name="Henrissat B."/>
            <person name="Nagy L.G."/>
            <person name="Aury J.M."/>
            <person name="Wincker P."/>
            <person name="Grigoriev I.V."/>
            <person name="Bonfante P."/>
            <person name="Martin F.M."/>
        </authorList>
    </citation>
    <scope>NUCLEOTIDE SEQUENCE [LARGE SCALE GENOMIC DNA]</scope>
    <source>
        <strain evidence="1 2">CCBAS932</strain>
    </source>
</reference>
<dbReference type="OrthoDB" id="9981546at2759"/>
<dbReference type="Gene3D" id="3.30.70.100">
    <property type="match status" value="1"/>
</dbReference>
<sequence length="125" mass="14549">MSTSTSTAPSERRFGQYVRLRPSALKEYKEIHAAVWPEVLQQIRECNIRDYSIFFDDATGILFATFKYVGTDYEADMNKMAANEKVREWWDVTDQMQESPIEGAVSSKEGPGWWKATEEVFYMKE</sequence>
<proteinExistence type="predicted"/>
<accession>A0A3N4K9H4</accession>
<dbReference type="InParanoid" id="A0A3N4K9H4"/>
<name>A0A3N4K9H4_9PEZI</name>
<evidence type="ECO:0000313" key="1">
    <source>
        <dbReference type="EMBL" id="RPB07170.1"/>
    </source>
</evidence>
<dbReference type="Pfam" id="PF05336">
    <property type="entry name" value="rhaM"/>
    <property type="match status" value="1"/>
</dbReference>
<dbReference type="AlphaFoldDB" id="A0A3N4K9H4"/>
<organism evidence="1 2">
    <name type="scientific">Morchella conica CCBAS932</name>
    <dbReference type="NCBI Taxonomy" id="1392247"/>
    <lineage>
        <taxon>Eukaryota</taxon>
        <taxon>Fungi</taxon>
        <taxon>Dikarya</taxon>
        <taxon>Ascomycota</taxon>
        <taxon>Pezizomycotina</taxon>
        <taxon>Pezizomycetes</taxon>
        <taxon>Pezizales</taxon>
        <taxon>Morchellaceae</taxon>
        <taxon>Morchella</taxon>
    </lineage>
</organism>
<protein>
    <submittedName>
        <fullName evidence="1">Rhamnose mutarotase</fullName>
    </submittedName>
</protein>
<dbReference type="PANTHER" id="PTHR34389:SF2">
    <property type="entry name" value="L-RHAMNOSE MUTAROTASE"/>
    <property type="match status" value="1"/>
</dbReference>
<dbReference type="InterPro" id="IPR008000">
    <property type="entry name" value="Rham/fucose_mutarotase"/>
</dbReference>
<dbReference type="PANTHER" id="PTHR34389">
    <property type="entry name" value="L-RHAMNOSE MUTAROTASE"/>
    <property type="match status" value="1"/>
</dbReference>
<dbReference type="GO" id="GO:0016857">
    <property type="term" value="F:racemase and epimerase activity, acting on carbohydrates and derivatives"/>
    <property type="evidence" value="ECO:0007669"/>
    <property type="project" value="InterPro"/>
</dbReference>
<dbReference type="EMBL" id="ML119193">
    <property type="protein sequence ID" value="RPB07170.1"/>
    <property type="molecule type" value="Genomic_DNA"/>
</dbReference>